<organism evidence="8">
    <name type="scientific">Petromyzon marinus</name>
    <name type="common">Sea lamprey</name>
    <dbReference type="NCBI Taxonomy" id="7757"/>
    <lineage>
        <taxon>Eukaryota</taxon>
        <taxon>Metazoa</taxon>
        <taxon>Chordata</taxon>
        <taxon>Craniata</taxon>
        <taxon>Vertebrata</taxon>
        <taxon>Cyclostomata</taxon>
        <taxon>Hyperoartia</taxon>
        <taxon>Petromyzontiformes</taxon>
        <taxon>Petromyzontidae</taxon>
        <taxon>Petromyzon</taxon>
    </lineage>
</organism>
<accession>S4RTT7</accession>
<dbReference type="Gene3D" id="3.40.50.300">
    <property type="entry name" value="P-loop containing nucleotide triphosphate hydrolases"/>
    <property type="match status" value="2"/>
</dbReference>
<dbReference type="PANTHER" id="PTHR43788:SF16">
    <property type="entry name" value="HELICASE WITH ZINC FINGER 2"/>
    <property type="match status" value="1"/>
</dbReference>
<dbReference type="InterPro" id="IPR027417">
    <property type="entry name" value="P-loop_NTPase"/>
</dbReference>
<evidence type="ECO:0000259" key="6">
    <source>
        <dbReference type="Pfam" id="PF13086"/>
    </source>
</evidence>
<dbReference type="Pfam" id="PF13087">
    <property type="entry name" value="AAA_12"/>
    <property type="match status" value="1"/>
</dbReference>
<evidence type="ECO:0000313" key="8">
    <source>
        <dbReference type="Ensembl" id="ENSPMAP00000008627.1"/>
    </source>
</evidence>
<dbReference type="AlphaFoldDB" id="S4RTT7"/>
<dbReference type="STRING" id="7757.ENSPMAP00000008627"/>
<dbReference type="HOGENOM" id="CLU_001666_0_5_1"/>
<dbReference type="GO" id="GO:0016787">
    <property type="term" value="F:hydrolase activity"/>
    <property type="evidence" value="ECO:0007669"/>
    <property type="project" value="UniProtKB-KW"/>
</dbReference>
<dbReference type="GeneTree" id="ENSGT00940000160694"/>
<dbReference type="FunFam" id="3.40.50.300:FF:001313">
    <property type="entry name" value="Helicase with zinc finger domain 2"/>
    <property type="match status" value="1"/>
</dbReference>
<evidence type="ECO:0000256" key="5">
    <source>
        <dbReference type="ARBA" id="ARBA00022840"/>
    </source>
</evidence>
<keyword evidence="5" id="KW-0067">ATP-binding</keyword>
<evidence type="ECO:0000259" key="7">
    <source>
        <dbReference type="Pfam" id="PF13087"/>
    </source>
</evidence>
<feature type="domain" description="DNA2/NAM7 helicase-like C-terminal" evidence="7">
    <location>
        <begin position="251"/>
        <end position="460"/>
    </location>
</feature>
<protein>
    <recommendedName>
        <fullName evidence="9">DNA2/NAM7 helicase-like C-terminal domain-containing protein</fullName>
    </recommendedName>
</protein>
<dbReference type="GO" id="GO:0043139">
    <property type="term" value="F:5'-3' DNA helicase activity"/>
    <property type="evidence" value="ECO:0007669"/>
    <property type="project" value="TreeGrafter"/>
</dbReference>
<dbReference type="InterPro" id="IPR041677">
    <property type="entry name" value="DNA2/NAM7_AAA_11"/>
</dbReference>
<dbReference type="GO" id="GO:0005524">
    <property type="term" value="F:ATP binding"/>
    <property type="evidence" value="ECO:0007669"/>
    <property type="project" value="UniProtKB-KW"/>
</dbReference>
<keyword evidence="3" id="KW-0378">Hydrolase</keyword>
<evidence type="ECO:0008006" key="9">
    <source>
        <dbReference type="Google" id="ProtNLM"/>
    </source>
</evidence>
<dbReference type="InterPro" id="IPR047187">
    <property type="entry name" value="SF1_C_Upf1"/>
</dbReference>
<keyword evidence="4" id="KW-0347">Helicase</keyword>
<comment type="similarity">
    <text evidence="1">Belongs to the DNA2/NAM7 helicase family.</text>
</comment>
<dbReference type="Pfam" id="PF13086">
    <property type="entry name" value="AAA_11"/>
    <property type="match status" value="1"/>
</dbReference>
<dbReference type="InterPro" id="IPR041679">
    <property type="entry name" value="DNA2/NAM7-like_C"/>
</dbReference>
<feature type="domain" description="DNA2/NAM7 helicase helicase" evidence="6">
    <location>
        <begin position="1"/>
        <end position="243"/>
    </location>
</feature>
<reference evidence="8" key="2">
    <citation type="submission" date="2025-09" db="UniProtKB">
        <authorList>
            <consortium name="Ensembl"/>
        </authorList>
    </citation>
    <scope>IDENTIFICATION</scope>
</reference>
<keyword evidence="2" id="KW-0547">Nucleotide-binding</keyword>
<dbReference type="Ensembl" id="ENSPMAT00000008666.1">
    <property type="protein sequence ID" value="ENSPMAP00000008627.1"/>
    <property type="gene ID" value="ENSPMAG00000007841.1"/>
</dbReference>
<dbReference type="SUPFAM" id="SSF52540">
    <property type="entry name" value="P-loop containing nucleoside triphosphate hydrolases"/>
    <property type="match status" value="1"/>
</dbReference>
<dbReference type="CDD" id="cd18808">
    <property type="entry name" value="SF1_C_Upf1"/>
    <property type="match status" value="1"/>
</dbReference>
<dbReference type="PANTHER" id="PTHR43788">
    <property type="entry name" value="DNA2/NAM7 HELICASE FAMILY MEMBER"/>
    <property type="match status" value="1"/>
</dbReference>
<evidence type="ECO:0000256" key="1">
    <source>
        <dbReference type="ARBA" id="ARBA00007913"/>
    </source>
</evidence>
<evidence type="ECO:0000256" key="2">
    <source>
        <dbReference type="ARBA" id="ARBA00022741"/>
    </source>
</evidence>
<dbReference type="OMA" id="HESICHF"/>
<dbReference type="InterPro" id="IPR050534">
    <property type="entry name" value="Coronavir_polyprotein_1ab"/>
</dbReference>
<proteinExistence type="inferred from homology"/>
<evidence type="ECO:0000256" key="3">
    <source>
        <dbReference type="ARBA" id="ARBA00022801"/>
    </source>
</evidence>
<evidence type="ECO:0000256" key="4">
    <source>
        <dbReference type="ARBA" id="ARBA00022806"/>
    </source>
</evidence>
<reference evidence="8" key="1">
    <citation type="submission" date="2025-08" db="UniProtKB">
        <authorList>
            <consortium name="Ensembl"/>
        </authorList>
    </citation>
    <scope>IDENTIFICATION</scope>
</reference>
<sequence length="482" mass="54412">QLNIMQTTVIKQSLTSAFTVIQGPPGTGKTVVGIHLVKWFHEVIKTLRENLQADAKHICSLYCGPSNKSVDVVAEHLVKIEDLKPLRVYGQQTEEEEFPIPGETDVIFLRSKKVPRVNLTIKSITLHYKIREDTNPYAQQIRKYDDGQTEEVKDLTLEEIIEYKKLIKDAKVIELKKSDVVITTCSTAATVILLKNLDPRVCLVDECAMCTEPECLIPLTSYKDIAQVVLLGDHKQLRPFVLNRTAAKLGMEKSMFERYAKRAIMLDTQYRMHPDICEFPAKQFYSETNKTLKTAKEVFGRPNSILGYAHKPSCPTLFGHVVGKEVTLVVSTEEGSENSKANKAEVEQVVRLVSELIKKGSIAEKDIAILTPYNAQANEIQKALEKEHIKKVTATTITKSQGSEWRYVLLSTVRSCSLDEFKANPSRGWQISRLGFIIDENQVNVALTRAKEGLCIIGNQDLLMCSDLWKELIESYHEKDCL</sequence>
<name>S4RTT7_PETMA</name>